<organism evidence="1 2">
    <name type="scientific">Candidatus Pseudobacter hemicellulosilyticus</name>
    <dbReference type="NCBI Taxonomy" id="3121375"/>
    <lineage>
        <taxon>Bacteria</taxon>
        <taxon>Pseudomonadati</taxon>
        <taxon>Bacteroidota</taxon>
        <taxon>Chitinophagia</taxon>
        <taxon>Chitinophagales</taxon>
        <taxon>Chitinophagaceae</taxon>
        <taxon>Pseudobacter</taxon>
    </lineage>
</organism>
<sequence length="88" mass="9590">MSDATTAMFSTLLSVPGMNEQVKVEAKISRKLVLMLGEVIARGLENGGVVPDAILRASEAEIREFRAQMLEKAGMTELDGNIRSLRVK</sequence>
<evidence type="ECO:0000313" key="2">
    <source>
        <dbReference type="Proteomes" id="UP001220610"/>
    </source>
</evidence>
<gene>
    <name evidence="1" type="ORF">P0Y53_01445</name>
</gene>
<proteinExistence type="predicted"/>
<protein>
    <submittedName>
        <fullName evidence="1">Uncharacterized protein</fullName>
    </submittedName>
</protein>
<accession>A0AAJ5WV15</accession>
<evidence type="ECO:0000313" key="1">
    <source>
        <dbReference type="EMBL" id="WEK36152.1"/>
    </source>
</evidence>
<dbReference type="AlphaFoldDB" id="A0AAJ5WV15"/>
<dbReference type="EMBL" id="CP119311">
    <property type="protein sequence ID" value="WEK36152.1"/>
    <property type="molecule type" value="Genomic_DNA"/>
</dbReference>
<name>A0AAJ5WV15_9BACT</name>
<reference evidence="1" key="1">
    <citation type="submission" date="2023-03" db="EMBL/GenBank/DDBJ databases">
        <title>Andean soil-derived lignocellulolytic bacterial consortium as a source of novel taxa and putative plastic-active enzymes.</title>
        <authorList>
            <person name="Diaz-Garcia L."/>
            <person name="Chuvochina M."/>
            <person name="Feuerriegel G."/>
            <person name="Bunk B."/>
            <person name="Sproer C."/>
            <person name="Streit W.R."/>
            <person name="Rodriguez L.M."/>
            <person name="Overmann J."/>
            <person name="Jimenez D.J."/>
        </authorList>
    </citation>
    <scope>NUCLEOTIDE SEQUENCE</scope>
    <source>
        <strain evidence="1">MAG 7</strain>
    </source>
</reference>
<dbReference type="Proteomes" id="UP001220610">
    <property type="component" value="Chromosome"/>
</dbReference>